<dbReference type="InterPro" id="IPR006068">
    <property type="entry name" value="ATPase_P-typ_cation-transptr_C"/>
</dbReference>
<evidence type="ECO:0000256" key="3">
    <source>
        <dbReference type="ARBA" id="ARBA00022475"/>
    </source>
</evidence>
<feature type="transmembrane region" description="Helical" evidence="10">
    <location>
        <begin position="253"/>
        <end position="272"/>
    </location>
</feature>
<dbReference type="Pfam" id="PF00122">
    <property type="entry name" value="E1-E2_ATPase"/>
    <property type="match status" value="1"/>
</dbReference>
<dbReference type="Pfam" id="PF13246">
    <property type="entry name" value="Cation_ATPase"/>
    <property type="match status" value="1"/>
</dbReference>
<dbReference type="PANTHER" id="PTHR43294">
    <property type="entry name" value="SODIUM/POTASSIUM-TRANSPORTING ATPASE SUBUNIT ALPHA"/>
    <property type="match status" value="1"/>
</dbReference>
<dbReference type="Gene3D" id="3.40.50.1000">
    <property type="entry name" value="HAD superfamily/HAD-like"/>
    <property type="match status" value="1"/>
</dbReference>
<organism evidence="12 13">
    <name type="scientific">Dechloromonas agitata</name>
    <dbReference type="NCBI Taxonomy" id="73030"/>
    <lineage>
        <taxon>Bacteria</taxon>
        <taxon>Pseudomonadati</taxon>
        <taxon>Pseudomonadota</taxon>
        <taxon>Betaproteobacteria</taxon>
        <taxon>Rhodocyclales</taxon>
        <taxon>Azonexaceae</taxon>
        <taxon>Dechloromonas</taxon>
    </lineage>
</organism>
<accession>A0A930BQD4</accession>
<keyword evidence="9 10" id="KW-0472">Membrane</keyword>
<evidence type="ECO:0000256" key="10">
    <source>
        <dbReference type="SAM" id="Phobius"/>
    </source>
</evidence>
<keyword evidence="6" id="KW-0067">ATP-binding</keyword>
<evidence type="ECO:0000313" key="13">
    <source>
        <dbReference type="Proteomes" id="UP000718593"/>
    </source>
</evidence>
<dbReference type="PANTHER" id="PTHR43294:SF21">
    <property type="entry name" value="CATION TRANSPORTING ATPASE"/>
    <property type="match status" value="1"/>
</dbReference>
<comment type="subcellular location">
    <subcellularLocation>
        <location evidence="1">Cell membrane</location>
        <topology evidence="1">Multi-pass membrane protein</topology>
    </subcellularLocation>
</comment>
<feature type="transmembrane region" description="Helical" evidence="10">
    <location>
        <begin position="60"/>
        <end position="80"/>
    </location>
</feature>
<keyword evidence="8 10" id="KW-1133">Transmembrane helix</keyword>
<dbReference type="InterPro" id="IPR001757">
    <property type="entry name" value="P_typ_ATPase"/>
</dbReference>
<dbReference type="Pfam" id="PF00690">
    <property type="entry name" value="Cation_ATPase_N"/>
    <property type="match status" value="1"/>
</dbReference>
<dbReference type="InterPro" id="IPR044492">
    <property type="entry name" value="P_typ_ATPase_HD_dom"/>
</dbReference>
<dbReference type="InterPro" id="IPR004014">
    <property type="entry name" value="ATPase_P-typ_cation-transptr_N"/>
</dbReference>
<feature type="transmembrane region" description="Helical" evidence="10">
    <location>
        <begin position="787"/>
        <end position="807"/>
    </location>
</feature>
<dbReference type="AlphaFoldDB" id="A0A930BQD4"/>
<feature type="transmembrane region" description="Helical" evidence="10">
    <location>
        <begin position="847"/>
        <end position="872"/>
    </location>
</feature>
<dbReference type="SFLD" id="SFLDS00003">
    <property type="entry name" value="Haloacid_Dehalogenase"/>
    <property type="match status" value="1"/>
</dbReference>
<evidence type="ECO:0000256" key="8">
    <source>
        <dbReference type="ARBA" id="ARBA00022989"/>
    </source>
</evidence>
<keyword evidence="3" id="KW-1003">Cell membrane</keyword>
<evidence type="ECO:0000256" key="7">
    <source>
        <dbReference type="ARBA" id="ARBA00022967"/>
    </source>
</evidence>
<feature type="domain" description="Cation-transporting P-type ATPase N-terminal" evidence="11">
    <location>
        <begin position="7"/>
        <end position="80"/>
    </location>
</feature>
<dbReference type="SFLD" id="SFLDF00027">
    <property type="entry name" value="p-type_atpase"/>
    <property type="match status" value="1"/>
</dbReference>
<keyword evidence="5" id="KW-0547">Nucleotide-binding</keyword>
<feature type="transmembrane region" description="Helical" evidence="10">
    <location>
        <begin position="201"/>
        <end position="222"/>
    </location>
</feature>
<dbReference type="InterPro" id="IPR023214">
    <property type="entry name" value="HAD_sf"/>
</dbReference>
<evidence type="ECO:0000256" key="5">
    <source>
        <dbReference type="ARBA" id="ARBA00022741"/>
    </source>
</evidence>
<comment type="caution">
    <text evidence="12">The sequence shown here is derived from an EMBL/GenBank/DDBJ whole genome shotgun (WGS) entry which is preliminary data.</text>
</comment>
<evidence type="ECO:0000256" key="2">
    <source>
        <dbReference type="ARBA" id="ARBA00005675"/>
    </source>
</evidence>
<dbReference type="SUPFAM" id="SSF81660">
    <property type="entry name" value="Metal cation-transporting ATPase, ATP-binding domain N"/>
    <property type="match status" value="1"/>
</dbReference>
<dbReference type="InterPro" id="IPR050510">
    <property type="entry name" value="Cation_transp_ATPase_P-type"/>
</dbReference>
<dbReference type="SUPFAM" id="SSF81665">
    <property type="entry name" value="Calcium ATPase, transmembrane domain M"/>
    <property type="match status" value="1"/>
</dbReference>
<proteinExistence type="inferred from homology"/>
<dbReference type="GO" id="GO:0016887">
    <property type="term" value="F:ATP hydrolysis activity"/>
    <property type="evidence" value="ECO:0007669"/>
    <property type="project" value="InterPro"/>
</dbReference>
<evidence type="ECO:0000256" key="9">
    <source>
        <dbReference type="ARBA" id="ARBA00023136"/>
    </source>
</evidence>
<dbReference type="InterPro" id="IPR018303">
    <property type="entry name" value="ATPase_P-typ_P_site"/>
</dbReference>
<dbReference type="Gene3D" id="2.70.150.10">
    <property type="entry name" value="Calcium-transporting ATPase, cytoplasmic transduction domain A"/>
    <property type="match status" value="1"/>
</dbReference>
<dbReference type="InterPro" id="IPR023298">
    <property type="entry name" value="ATPase_P-typ_TM_dom_sf"/>
</dbReference>
<evidence type="ECO:0000259" key="11">
    <source>
        <dbReference type="SMART" id="SM00831"/>
    </source>
</evidence>
<dbReference type="InterPro" id="IPR059000">
    <property type="entry name" value="ATPase_P-type_domA"/>
</dbReference>
<comment type="similarity">
    <text evidence="2">Belongs to the cation transport ATPase (P-type) (TC 3.A.3) family. Type IIA subfamily.</text>
</comment>
<dbReference type="InterPro" id="IPR023299">
    <property type="entry name" value="ATPase_P-typ_cyto_dom_N"/>
</dbReference>
<dbReference type="Gene3D" id="1.20.1110.10">
    <property type="entry name" value="Calcium-transporting ATPase, transmembrane domain"/>
    <property type="match status" value="1"/>
</dbReference>
<dbReference type="GO" id="GO:0005886">
    <property type="term" value="C:plasma membrane"/>
    <property type="evidence" value="ECO:0007669"/>
    <property type="project" value="UniProtKB-SubCell"/>
</dbReference>
<dbReference type="GO" id="GO:0005524">
    <property type="term" value="F:ATP binding"/>
    <property type="evidence" value="ECO:0007669"/>
    <property type="project" value="UniProtKB-KW"/>
</dbReference>
<dbReference type="FunFam" id="3.40.50.1000:FF:000083">
    <property type="entry name" value="Sodium/potassium-transporting ATPase subunit alpha"/>
    <property type="match status" value="1"/>
</dbReference>
<dbReference type="Gene3D" id="3.40.1110.10">
    <property type="entry name" value="Calcium-transporting ATPase, cytoplasmic domain N"/>
    <property type="match status" value="1"/>
</dbReference>
<dbReference type="InterPro" id="IPR036412">
    <property type="entry name" value="HAD-like_sf"/>
</dbReference>
<evidence type="ECO:0000256" key="4">
    <source>
        <dbReference type="ARBA" id="ARBA00022692"/>
    </source>
</evidence>
<dbReference type="PRINTS" id="PR00120">
    <property type="entry name" value="HATPASE"/>
</dbReference>
<feature type="transmembrane region" description="Helical" evidence="10">
    <location>
        <begin position="819"/>
        <end position="841"/>
    </location>
</feature>
<feature type="transmembrane region" description="Helical" evidence="10">
    <location>
        <begin position="87"/>
        <end position="107"/>
    </location>
</feature>
<protein>
    <submittedName>
        <fullName evidence="12">Cation-transporting P-type ATPase</fullName>
    </submittedName>
</protein>
<dbReference type="PROSITE" id="PS00154">
    <property type="entry name" value="ATPASE_E1_E2"/>
    <property type="match status" value="1"/>
</dbReference>
<sequence length="891" mass="95535">MDRAGSSIASQTPEIVLRHLGSGAGGLSAGEAARRLAEFGPNRVEGVARQPGWWMLLREFGHFFAILLWVAALLAFFAAWREPGQGMFELGVAIVGVIVVNGCFSFWQAFRTERALLALQRLLPEQVDVRRDAGLRRVSVADLVPGDVILLAEGAKVPADCRVIESWGLRANLATLTGESLARAISAAPVPGDDLLRAGNLLFAGTLIVAGECTAVVFATGMRTEFGRIARLTQSTGDTASPLQREIERVSRLVALLAVALGIAFFAIGWLIDLPFWINFTFAIGIIVANVPEGLLPTVTLALAMAAQRMAGRQALVRHLPAVETLGSATVIVTDKTGTLTLNQMSVRELFVAGRHHLGAERWPRADDLRLRTVARFCHSLKWHEGQAVGDPMEIALWAFAGDIPPFGERAAEIPFDAERRRMSVIWREPDGSGNLYCKGAPEALFGLCTHWLDGDQAREFDAAAQAVFRAGQEDMAARGLRVLALAWKGLASGETGGETGLVLCGLVGLEDPPRPEVREAMLRCHSAGIKVIMATGDHPQTAVAIAREIELVRSAGPQVITGEMLRAMSPAALQLALDAPEVIFARMTADQKMAVTQALQGKGEIVAVTGDGVNDAPALKAADIGIAMGLGGTDVAREAADIVLLDDHFATIVNAVEEGRAVFANIQKFLTYILTSNIPELLPYLASVLFGIPLPLTVIQILAVDLGTDMLPALALGAELPHPDVMNRPPRQRGERLLSWPLLARAYLFLGPLEATAALALFFSVLGSQGWVWGQALAVDDPLYRTATTACLVGIVLAQVANVFVCRHPCEPFWRQPVLANRLLLGGIAAEIALLLAIVFTPLGQAVFGTAPLAASFWLLGAGLALLLASAEEARKAWCRRRERRLQLGR</sequence>
<evidence type="ECO:0000313" key="12">
    <source>
        <dbReference type="EMBL" id="MBF1164288.1"/>
    </source>
</evidence>
<dbReference type="SUPFAM" id="SSF81653">
    <property type="entry name" value="Calcium ATPase, transduction domain A"/>
    <property type="match status" value="1"/>
</dbReference>
<keyword evidence="4 10" id="KW-0812">Transmembrane</keyword>
<evidence type="ECO:0000256" key="6">
    <source>
        <dbReference type="ARBA" id="ARBA00022840"/>
    </source>
</evidence>
<dbReference type="SMART" id="SM00831">
    <property type="entry name" value="Cation_ATPase_N"/>
    <property type="match status" value="1"/>
</dbReference>
<gene>
    <name evidence="12" type="ORF">HXL68_04515</name>
</gene>
<dbReference type="EMBL" id="JABZMI010000054">
    <property type="protein sequence ID" value="MBF1164288.1"/>
    <property type="molecule type" value="Genomic_DNA"/>
</dbReference>
<dbReference type="Pfam" id="PF00689">
    <property type="entry name" value="Cation_ATPase_C"/>
    <property type="match status" value="1"/>
</dbReference>
<reference evidence="12" key="1">
    <citation type="submission" date="2020-04" db="EMBL/GenBank/DDBJ databases">
        <title>Deep metagenomics examines the oral microbiome during advanced dental caries in children, revealing novel taxa and co-occurrences with host molecules.</title>
        <authorList>
            <person name="Baker J.L."/>
            <person name="Morton J.T."/>
            <person name="Dinis M."/>
            <person name="Alvarez R."/>
            <person name="Tran N.C."/>
            <person name="Knight R."/>
            <person name="Edlund A."/>
        </authorList>
    </citation>
    <scope>NUCLEOTIDE SEQUENCE</scope>
    <source>
        <strain evidence="12">JCVI_32_bin.24</strain>
    </source>
</reference>
<dbReference type="GO" id="GO:0015662">
    <property type="term" value="F:P-type ion transporter activity"/>
    <property type="evidence" value="ECO:0007669"/>
    <property type="project" value="UniProtKB-ARBA"/>
</dbReference>
<dbReference type="SUPFAM" id="SSF56784">
    <property type="entry name" value="HAD-like"/>
    <property type="match status" value="1"/>
</dbReference>
<feature type="transmembrane region" description="Helical" evidence="10">
    <location>
        <begin position="747"/>
        <end position="767"/>
    </location>
</feature>
<dbReference type="InterPro" id="IPR008250">
    <property type="entry name" value="ATPase_P-typ_transduc_dom_A_sf"/>
</dbReference>
<keyword evidence="7" id="KW-1278">Translocase</keyword>
<dbReference type="SFLD" id="SFLDG00002">
    <property type="entry name" value="C1.7:_P-type_atpase_like"/>
    <property type="match status" value="1"/>
</dbReference>
<evidence type="ECO:0000256" key="1">
    <source>
        <dbReference type="ARBA" id="ARBA00004651"/>
    </source>
</evidence>
<feature type="transmembrane region" description="Helical" evidence="10">
    <location>
        <begin position="278"/>
        <end position="304"/>
    </location>
</feature>
<dbReference type="NCBIfam" id="TIGR01494">
    <property type="entry name" value="ATPase_P-type"/>
    <property type="match status" value="3"/>
</dbReference>
<name>A0A930BQD4_9RHOO</name>
<dbReference type="PRINTS" id="PR00119">
    <property type="entry name" value="CATATPASE"/>
</dbReference>
<dbReference type="Proteomes" id="UP000718593">
    <property type="component" value="Unassembled WGS sequence"/>
</dbReference>